<comment type="pathway">
    <text evidence="2">Amino-acid biosynthesis; L-methionine biosynthesis via de novo pathway; L-methionine from L-homocysteine (MetE route): step 1/1.</text>
</comment>
<feature type="binding site" evidence="12">
    <location>
        <position position="509"/>
    </location>
    <ligand>
        <name>L-methionine</name>
        <dbReference type="ChEBI" id="CHEBI:57844"/>
    </ligand>
</feature>
<dbReference type="KEGG" id="ahw:NCTC11636_01475"/>
<protein>
    <recommendedName>
        <fullName evidence="4">5-methyltetrahydropteroyltriglutamate--homocysteine S-methyltransferase</fullName>
        <ecNumber evidence="4">2.1.1.14</ecNumber>
    </recommendedName>
</protein>
<evidence type="ECO:0000256" key="3">
    <source>
        <dbReference type="ARBA" id="ARBA00009553"/>
    </source>
</evidence>
<name>A0A448HH39_9ACTO</name>
<feature type="domain" description="Cobalamin-independent methionine synthase MetE C-terminal/archaeal" evidence="15">
    <location>
        <begin position="451"/>
        <end position="773"/>
    </location>
</feature>
<dbReference type="InterPro" id="IPR038071">
    <property type="entry name" value="UROD/MetE-like_sf"/>
</dbReference>
<evidence type="ECO:0000256" key="11">
    <source>
        <dbReference type="ARBA" id="ARBA00023167"/>
    </source>
</evidence>
<dbReference type="RefSeq" id="WP_126382550.1">
    <property type="nucleotide sequence ID" value="NZ_LR134350.1"/>
</dbReference>
<evidence type="ECO:0000256" key="6">
    <source>
        <dbReference type="ARBA" id="ARBA00022605"/>
    </source>
</evidence>
<feature type="binding site" evidence="12">
    <location>
        <begin position="540"/>
        <end position="541"/>
    </location>
    <ligand>
        <name>5-methyltetrahydropteroyltri-L-glutamate</name>
        <dbReference type="ChEBI" id="CHEBI:58207"/>
    </ligand>
</feature>
<dbReference type="GO" id="GO:0008270">
    <property type="term" value="F:zinc ion binding"/>
    <property type="evidence" value="ECO:0007669"/>
    <property type="project" value="InterPro"/>
</dbReference>
<gene>
    <name evidence="17" type="primary">metE</name>
    <name evidence="17" type="ORF">NCTC11636_01475</name>
</gene>
<dbReference type="NCBIfam" id="NF003556">
    <property type="entry name" value="PRK05222.1"/>
    <property type="match status" value="1"/>
</dbReference>
<evidence type="ECO:0000256" key="9">
    <source>
        <dbReference type="ARBA" id="ARBA00022737"/>
    </source>
</evidence>
<evidence type="ECO:0000256" key="7">
    <source>
        <dbReference type="ARBA" id="ARBA00022679"/>
    </source>
</evidence>
<feature type="binding site" evidence="13">
    <location>
        <position position="690"/>
    </location>
    <ligand>
        <name>Zn(2+)</name>
        <dbReference type="ChEBI" id="CHEBI:29105"/>
        <label>1</label>
        <note>catalytic</note>
    </ligand>
</feature>
<evidence type="ECO:0000313" key="18">
    <source>
        <dbReference type="Proteomes" id="UP000266895"/>
    </source>
</evidence>
<evidence type="ECO:0000256" key="4">
    <source>
        <dbReference type="ARBA" id="ARBA00012034"/>
    </source>
</evidence>
<dbReference type="InterPro" id="IPR006276">
    <property type="entry name" value="Cobalamin-indep_Met_synthase"/>
</dbReference>
<comment type="similarity">
    <text evidence="3">Belongs to the vitamin-B12 independent methionine synthase family.</text>
</comment>
<dbReference type="CDD" id="cd03312">
    <property type="entry name" value="CIMS_N_terminal_like"/>
    <property type="match status" value="1"/>
</dbReference>
<evidence type="ECO:0000256" key="8">
    <source>
        <dbReference type="ARBA" id="ARBA00022723"/>
    </source>
</evidence>
<feature type="binding site" evidence="12">
    <location>
        <position position="624"/>
    </location>
    <ligand>
        <name>L-methionine</name>
        <dbReference type="ChEBI" id="CHEBI:57844"/>
    </ligand>
</feature>
<dbReference type="Proteomes" id="UP000266895">
    <property type="component" value="Chromosome"/>
</dbReference>
<feature type="binding site" evidence="13">
    <location>
        <position position="751"/>
    </location>
    <ligand>
        <name>Zn(2+)</name>
        <dbReference type="ChEBI" id="CHEBI:29105"/>
        <label>1</label>
        <note>catalytic</note>
    </ligand>
</feature>
<dbReference type="Pfam" id="PF08267">
    <property type="entry name" value="Meth_synt_1"/>
    <property type="match status" value="1"/>
</dbReference>
<feature type="domain" description="Cobalamin-independent methionine synthase MetE N-terminal" evidence="16">
    <location>
        <begin position="10"/>
        <end position="333"/>
    </location>
</feature>
<reference evidence="17 18" key="1">
    <citation type="submission" date="2018-12" db="EMBL/GenBank/DDBJ databases">
        <authorList>
            <consortium name="Pathogen Informatics"/>
        </authorList>
    </citation>
    <scope>NUCLEOTIDE SEQUENCE [LARGE SCALE GENOMIC DNA]</scope>
    <source>
        <strain evidence="17 18">NCTC11636</strain>
    </source>
</reference>
<dbReference type="SUPFAM" id="SSF51726">
    <property type="entry name" value="UROD/MetE-like"/>
    <property type="match status" value="2"/>
</dbReference>
<comment type="cofactor">
    <cofactor evidence="13">
        <name>Zn(2+)</name>
        <dbReference type="ChEBI" id="CHEBI:29105"/>
    </cofactor>
    <text evidence="13">Binds 2 Zn(2+) ions per subunit.</text>
</comment>
<feature type="binding site" evidence="12">
    <location>
        <position position="586"/>
    </location>
    <ligand>
        <name>5-methyltetrahydropteroyltri-L-glutamate</name>
        <dbReference type="ChEBI" id="CHEBI:58207"/>
    </ligand>
</feature>
<dbReference type="InterPro" id="IPR013215">
    <property type="entry name" value="Cbl-indep_Met_Synth_N"/>
</dbReference>
<feature type="binding site" evidence="13">
    <location>
        <position position="668"/>
    </location>
    <ligand>
        <name>Zn(2+)</name>
        <dbReference type="ChEBI" id="CHEBI:29105"/>
        <label>1</label>
        <note>catalytic</note>
    </ligand>
</feature>
<dbReference type="EMBL" id="LR134350">
    <property type="protein sequence ID" value="VEG28316.1"/>
    <property type="molecule type" value="Genomic_DNA"/>
</dbReference>
<keyword evidence="7 17" id="KW-0808">Transferase</keyword>
<evidence type="ECO:0000259" key="15">
    <source>
        <dbReference type="Pfam" id="PF01717"/>
    </source>
</evidence>
<dbReference type="GO" id="GO:0009086">
    <property type="term" value="P:methionine biosynthetic process"/>
    <property type="evidence" value="ECO:0007669"/>
    <property type="project" value="UniProtKB-KW"/>
</dbReference>
<dbReference type="PANTHER" id="PTHR30519">
    <property type="entry name" value="5-METHYLTETRAHYDROPTEROYLTRIGLUTAMATE--HOMOCYSTEINE METHYLTRANSFERASE"/>
    <property type="match status" value="1"/>
</dbReference>
<comment type="function">
    <text evidence="1">Catalyzes the transfer of a methyl group from 5-methyltetrahydrofolate to homocysteine resulting in methionine formation.</text>
</comment>
<keyword evidence="6" id="KW-0028">Amino-acid biosynthesis</keyword>
<keyword evidence="9" id="KW-0677">Repeat</keyword>
<evidence type="ECO:0000313" key="17">
    <source>
        <dbReference type="EMBL" id="VEG28316.1"/>
    </source>
</evidence>
<evidence type="ECO:0000256" key="5">
    <source>
        <dbReference type="ARBA" id="ARBA00022603"/>
    </source>
</evidence>
<dbReference type="CDD" id="cd03311">
    <property type="entry name" value="CIMS_C_terminal_like"/>
    <property type="match status" value="1"/>
</dbReference>
<evidence type="ECO:0000256" key="10">
    <source>
        <dbReference type="ARBA" id="ARBA00022833"/>
    </source>
</evidence>
<feature type="active site" description="Proton donor" evidence="14">
    <location>
        <position position="719"/>
    </location>
</feature>
<evidence type="ECO:0000256" key="1">
    <source>
        <dbReference type="ARBA" id="ARBA00002777"/>
    </source>
</evidence>
<dbReference type="NCBIfam" id="TIGR01371">
    <property type="entry name" value="met_syn_B12ind"/>
    <property type="match status" value="1"/>
</dbReference>
<evidence type="ECO:0000259" key="16">
    <source>
        <dbReference type="Pfam" id="PF08267"/>
    </source>
</evidence>
<accession>A0A448HH39</accession>
<dbReference type="UniPathway" id="UPA00051">
    <property type="reaction ID" value="UER00082"/>
</dbReference>
<evidence type="ECO:0000256" key="14">
    <source>
        <dbReference type="PIRSR" id="PIRSR000382-3"/>
    </source>
</evidence>
<evidence type="ECO:0000256" key="12">
    <source>
        <dbReference type="PIRSR" id="PIRSR000382-1"/>
    </source>
</evidence>
<dbReference type="Gene3D" id="3.20.20.210">
    <property type="match status" value="2"/>
</dbReference>
<organism evidence="17 18">
    <name type="scientific">Actinomyces howellii</name>
    <dbReference type="NCBI Taxonomy" id="52771"/>
    <lineage>
        <taxon>Bacteria</taxon>
        <taxon>Bacillati</taxon>
        <taxon>Actinomycetota</taxon>
        <taxon>Actinomycetes</taxon>
        <taxon>Actinomycetales</taxon>
        <taxon>Actinomycetaceae</taxon>
        <taxon>Actinomyces</taxon>
    </lineage>
</organism>
<dbReference type="PIRSF" id="PIRSF000382">
    <property type="entry name" value="MeTrfase_B12_ind"/>
    <property type="match status" value="1"/>
</dbReference>
<feature type="binding site" evidence="12">
    <location>
        <position position="624"/>
    </location>
    <ligand>
        <name>L-homocysteine</name>
        <dbReference type="ChEBI" id="CHEBI:58199"/>
    </ligand>
</feature>
<dbReference type="GO" id="GO:0003871">
    <property type="term" value="F:5-methyltetrahydropteroyltriglutamate-homocysteine S-methyltransferase activity"/>
    <property type="evidence" value="ECO:0007669"/>
    <property type="project" value="UniProtKB-EC"/>
</dbReference>
<dbReference type="AlphaFoldDB" id="A0A448HH39"/>
<feature type="binding site" evidence="12">
    <location>
        <position position="132"/>
    </location>
    <ligand>
        <name>5-methyltetrahydropteroyltri-L-glutamate</name>
        <dbReference type="ChEBI" id="CHEBI:58207"/>
    </ligand>
</feature>
<dbReference type="EC" id="2.1.1.14" evidence="4"/>
<feature type="binding site" evidence="12">
    <location>
        <begin position="456"/>
        <end position="458"/>
    </location>
    <ligand>
        <name>L-methionine</name>
        <dbReference type="ChEBI" id="CHEBI:57844"/>
    </ligand>
</feature>
<proteinExistence type="inferred from homology"/>
<dbReference type="OrthoDB" id="244285at2"/>
<dbReference type="InterPro" id="IPR002629">
    <property type="entry name" value="Met_Synth_C/arc"/>
</dbReference>
<keyword evidence="10 13" id="KW-0862">Zinc</keyword>
<evidence type="ECO:0000256" key="2">
    <source>
        <dbReference type="ARBA" id="ARBA00004681"/>
    </source>
</evidence>
<sequence>MSTTAALPAATILGYPRIGADRELKRAVEAYWRGASDASTLREQAAALRTATRQRLTALGLTEASSVPADFTLYDQVLQVTATLGAVPARFRDLLGADPTRPGAVDLDGYFTLARGEGERPAMEMTKWLDSNYHYLVPEIDEATPIDYVETTIADQVREAVAVGVTPRPVVVGPVSYLLLSKASDEAGEDFHPLDRLGDVVDAYGHLLADLQAAGAQWVQLDEPALTSDAWDVEQGRILAAVRDAYTWLGAVVERPAVLVAGTYGSLGESLPVLASTPVEAVALDLVAGSVPPAQELAALEGKAVVAGIVSGRNIWRTDLAAALDTLEELRAALPEGTAVSVATSTSLQHVPHDVERETALDPAVRSWLAFADQKVGEVLTLARGLAQGREAVAAELARDAELRAERAAHPGVNRPEVRSAVAAVTDADRTRAPYAERKAAQDERLGLPELPTTTIGSFPQTAEIRKARAAHRRGELDAAGYDAAMRAEIARVVALQEELGLDVLVHGEAERNDMVQYFAELLDGFSATEHGWVQSYGSRCTRPSILWGDITRPAPMTVAWSSYAQSLTDKPMKGMLTGPVTIMAWSFVRDDVPRAQVADQLGLALRAEVADLEAAGIGVVQVDEPAIRETLPLRREDRPAYLEWSVGSFRLATGGAAPATQVHTHLCYSEFDVVIDAVDHLDADVTSIEASRSRMDILPAVAAHGFERQLGPGVWDIHSPRVPSADECTELLRRAVDALGIERVWVNPDCGLKTRAYPETEASLRNLVEAARRLRP</sequence>
<dbReference type="Pfam" id="PF01717">
    <property type="entry name" value="Meth_synt_2"/>
    <property type="match status" value="1"/>
</dbReference>
<keyword evidence="18" id="KW-1185">Reference proteome</keyword>
<feature type="binding site" evidence="13">
    <location>
        <position position="666"/>
    </location>
    <ligand>
        <name>Zn(2+)</name>
        <dbReference type="ChEBI" id="CHEBI:29105"/>
        <label>1</label>
        <note>catalytic</note>
    </ligand>
</feature>
<dbReference type="GO" id="GO:0032259">
    <property type="term" value="P:methylation"/>
    <property type="evidence" value="ECO:0007669"/>
    <property type="project" value="UniProtKB-KW"/>
</dbReference>
<feature type="binding site" evidence="12">
    <location>
        <position position="25"/>
    </location>
    <ligand>
        <name>5-methyltetrahydropteroyltri-L-glutamate</name>
        <dbReference type="ChEBI" id="CHEBI:58207"/>
    </ligand>
</feature>
<keyword evidence="11" id="KW-0486">Methionine biosynthesis</keyword>
<keyword evidence="8 13" id="KW-0479">Metal-binding</keyword>
<feature type="binding site" evidence="12">
    <location>
        <begin position="456"/>
        <end position="458"/>
    </location>
    <ligand>
        <name>L-homocysteine</name>
        <dbReference type="ChEBI" id="CHEBI:58199"/>
    </ligand>
</feature>
<keyword evidence="5 17" id="KW-0489">Methyltransferase</keyword>
<evidence type="ECO:0000256" key="13">
    <source>
        <dbReference type="PIRSR" id="PIRSR000382-2"/>
    </source>
</evidence>